<protein>
    <recommendedName>
        <fullName evidence="11">Major facilitator superfamily (MFS) profile domain-containing protein</fullName>
    </recommendedName>
</protein>
<dbReference type="PANTHER" id="PTHR23505">
    <property type="entry name" value="SPINSTER"/>
    <property type="match status" value="1"/>
</dbReference>
<evidence type="ECO:0000256" key="7">
    <source>
        <dbReference type="SAM" id="MobiDB-lite"/>
    </source>
</evidence>
<dbReference type="Pfam" id="PF07690">
    <property type="entry name" value="MFS_1"/>
    <property type="match status" value="1"/>
</dbReference>
<evidence type="ECO:0000256" key="3">
    <source>
        <dbReference type="ARBA" id="ARBA00022692"/>
    </source>
</evidence>
<dbReference type="InterPro" id="IPR011701">
    <property type="entry name" value="MFS"/>
</dbReference>
<name>A0A150GXK6_GONPE</name>
<keyword evidence="3 8" id="KW-0812">Transmembrane</keyword>
<dbReference type="GO" id="GO:0016020">
    <property type="term" value="C:membrane"/>
    <property type="evidence" value="ECO:0007669"/>
    <property type="project" value="UniProtKB-SubCell"/>
</dbReference>
<keyword evidence="5 8" id="KW-0472">Membrane</keyword>
<feature type="compositionally biased region" description="Low complexity" evidence="7">
    <location>
        <begin position="227"/>
        <end position="241"/>
    </location>
</feature>
<keyword evidence="4 8" id="KW-1133">Transmembrane helix</keyword>
<feature type="transmembrane region" description="Helical" evidence="8">
    <location>
        <begin position="115"/>
        <end position="138"/>
    </location>
</feature>
<dbReference type="InterPro" id="IPR036259">
    <property type="entry name" value="MFS_trans_sf"/>
</dbReference>
<dbReference type="EMBL" id="LSYV01000005">
    <property type="protein sequence ID" value="KXZ54483.1"/>
    <property type="molecule type" value="Genomic_DNA"/>
</dbReference>
<comment type="caution">
    <text evidence="9">The sequence shown here is derived from an EMBL/GenBank/DDBJ whole genome shotgun (WGS) entry which is preliminary data.</text>
</comment>
<organism evidence="9 10">
    <name type="scientific">Gonium pectorale</name>
    <name type="common">Green alga</name>
    <dbReference type="NCBI Taxonomy" id="33097"/>
    <lineage>
        <taxon>Eukaryota</taxon>
        <taxon>Viridiplantae</taxon>
        <taxon>Chlorophyta</taxon>
        <taxon>core chlorophytes</taxon>
        <taxon>Chlorophyceae</taxon>
        <taxon>CS clade</taxon>
        <taxon>Chlamydomonadales</taxon>
        <taxon>Volvocaceae</taxon>
        <taxon>Gonium</taxon>
    </lineage>
</organism>
<dbReference type="GO" id="GO:0022857">
    <property type="term" value="F:transmembrane transporter activity"/>
    <property type="evidence" value="ECO:0007669"/>
    <property type="project" value="InterPro"/>
</dbReference>
<evidence type="ECO:0000256" key="5">
    <source>
        <dbReference type="ARBA" id="ARBA00023136"/>
    </source>
</evidence>
<evidence type="ECO:0008006" key="11">
    <source>
        <dbReference type="Google" id="ProtNLM"/>
    </source>
</evidence>
<evidence type="ECO:0000256" key="2">
    <source>
        <dbReference type="ARBA" id="ARBA00022448"/>
    </source>
</evidence>
<dbReference type="Proteomes" id="UP000075714">
    <property type="component" value="Unassembled WGS sequence"/>
</dbReference>
<gene>
    <name evidence="9" type="ORF">GPECTOR_4g548</name>
</gene>
<feature type="compositionally biased region" description="Basic residues" evidence="7">
    <location>
        <begin position="183"/>
        <end position="198"/>
    </location>
</feature>
<dbReference type="PANTHER" id="PTHR23505:SF52">
    <property type="entry name" value="MAJOR FACILITATOR SUPERFAMILY PROTEIN"/>
    <property type="match status" value="1"/>
</dbReference>
<feature type="transmembrane region" description="Helical" evidence="8">
    <location>
        <begin position="150"/>
        <end position="171"/>
    </location>
</feature>
<evidence type="ECO:0000313" key="9">
    <source>
        <dbReference type="EMBL" id="KXZ54483.1"/>
    </source>
</evidence>
<keyword evidence="2" id="KW-0813">Transport</keyword>
<feature type="transmembrane region" description="Helical" evidence="8">
    <location>
        <begin position="501"/>
        <end position="520"/>
    </location>
</feature>
<feature type="transmembrane region" description="Helical" evidence="8">
    <location>
        <begin position="469"/>
        <end position="489"/>
    </location>
</feature>
<comment type="similarity">
    <text evidence="6">Belongs to the major facilitator superfamily. Spinster (TC 2.A.1.49) family.</text>
</comment>
<sequence>MERMDEQIVPALSRPLGCAFRAGPHALGLITFARALVQAVASPLGGLAGHFFDRVTVLFVGCAIWGFFCTAFSFATTVNQGMTAWAFNGVGLSLIIPNSQSLIADYYTATQRGEAFGTLMLTGAAGGMLGAIFATNLGGMTPMGMDGWRLAFMAVGAVSLAIGSFTFLLAVDPTRHNRAGPWGRRRSAGAGRHPHRSRGGGGKGAALPHVEGTTTAPAPGSGPPEGCPSLGAGPISPSASASAISASFPTAWDSAAADGDCSSGSETEPLLLSGSEWATADERQPAHGAGAGSRLPPPDPAWEPEDVAAPGPPCPSPSRPLLRRAKHQQHDLEGPGSSSAQGAGEIHAASDPWVGAGAAASGAAQAGHAKRVGGHGGCGRGFGPAEPEVSGCAVSGGGYESAAATAAAALGSRHAAAPLTWGRIWDMVTTPTFLIIILQGIVGSTPWNALVFLTLYLQLLGFSDGAASGLMALFLGGTAAGALVGGWLGDRVAERYPNHGRIVLVQFSVGIGVPISVLILRGLPLSATPATAVLYGTIMVMKGVLTSWAAPACNNPVFAEIVPPDLRNLVYAFDRSFEAEAPPPDLVKARALGDAMLLFMAVPWTLCALFYTGLHWTYPRDRARALTPQVEVYETGGAIPALPRKRVSHGGSASGGANGSGKV</sequence>
<feature type="transmembrane region" description="Helical" evidence="8">
    <location>
        <begin position="55"/>
        <end position="76"/>
    </location>
</feature>
<feature type="region of interest" description="Disordered" evidence="7">
    <location>
        <begin position="178"/>
        <end position="241"/>
    </location>
</feature>
<accession>A0A150GXK6</accession>
<dbReference type="AlphaFoldDB" id="A0A150GXK6"/>
<proteinExistence type="inferred from homology"/>
<evidence type="ECO:0000256" key="1">
    <source>
        <dbReference type="ARBA" id="ARBA00004141"/>
    </source>
</evidence>
<dbReference type="OrthoDB" id="440755at2759"/>
<evidence type="ECO:0000313" key="10">
    <source>
        <dbReference type="Proteomes" id="UP000075714"/>
    </source>
</evidence>
<dbReference type="Gene3D" id="1.20.1250.20">
    <property type="entry name" value="MFS general substrate transporter like domains"/>
    <property type="match status" value="2"/>
</dbReference>
<feature type="region of interest" description="Disordered" evidence="7">
    <location>
        <begin position="643"/>
        <end position="663"/>
    </location>
</feature>
<dbReference type="STRING" id="33097.A0A150GXK6"/>
<comment type="subcellular location">
    <subcellularLocation>
        <location evidence="1">Membrane</location>
        <topology evidence="1">Multi-pass membrane protein</topology>
    </subcellularLocation>
</comment>
<feature type="transmembrane region" description="Helical" evidence="8">
    <location>
        <begin position="433"/>
        <end position="457"/>
    </location>
</feature>
<evidence type="ECO:0000256" key="4">
    <source>
        <dbReference type="ARBA" id="ARBA00022989"/>
    </source>
</evidence>
<feature type="transmembrane region" description="Helical" evidence="8">
    <location>
        <begin position="595"/>
        <end position="614"/>
    </location>
</feature>
<evidence type="ECO:0000256" key="8">
    <source>
        <dbReference type="SAM" id="Phobius"/>
    </source>
</evidence>
<keyword evidence="10" id="KW-1185">Reference proteome</keyword>
<dbReference type="InterPro" id="IPR044770">
    <property type="entry name" value="MFS_spinster-like"/>
</dbReference>
<reference evidence="10" key="1">
    <citation type="journal article" date="2016" name="Nat. Commun.">
        <title>The Gonium pectorale genome demonstrates co-option of cell cycle regulation during the evolution of multicellularity.</title>
        <authorList>
            <person name="Hanschen E.R."/>
            <person name="Marriage T.N."/>
            <person name="Ferris P.J."/>
            <person name="Hamaji T."/>
            <person name="Toyoda A."/>
            <person name="Fujiyama A."/>
            <person name="Neme R."/>
            <person name="Noguchi H."/>
            <person name="Minakuchi Y."/>
            <person name="Suzuki M."/>
            <person name="Kawai-Toyooka H."/>
            <person name="Smith D.R."/>
            <person name="Sparks H."/>
            <person name="Anderson J."/>
            <person name="Bakaric R."/>
            <person name="Luria V."/>
            <person name="Karger A."/>
            <person name="Kirschner M.W."/>
            <person name="Durand P.M."/>
            <person name="Michod R.E."/>
            <person name="Nozaki H."/>
            <person name="Olson B.J."/>
        </authorList>
    </citation>
    <scope>NUCLEOTIDE SEQUENCE [LARGE SCALE GENOMIC DNA]</scope>
    <source>
        <strain evidence="10">NIES-2863</strain>
    </source>
</reference>
<feature type="region of interest" description="Disordered" evidence="7">
    <location>
        <begin position="282"/>
        <end position="345"/>
    </location>
</feature>
<evidence type="ECO:0000256" key="6">
    <source>
        <dbReference type="ARBA" id="ARBA00024338"/>
    </source>
</evidence>
<dbReference type="SUPFAM" id="SSF103473">
    <property type="entry name" value="MFS general substrate transporter"/>
    <property type="match status" value="1"/>
</dbReference>
<feature type="compositionally biased region" description="Gly residues" evidence="7">
    <location>
        <begin position="652"/>
        <end position="663"/>
    </location>
</feature>
<feature type="transmembrane region" description="Helical" evidence="8">
    <location>
        <begin position="82"/>
        <end position="103"/>
    </location>
</feature>